<sequence>MRDRILMLGGGGLMALFAVLALRPAETVRLEGELGSMTPEAAMARLEAMAGRVELTDNLRLVQADLALRAGHPAAAERALAGDRPQEAGAGAEAVLADRRAEIARMAGDLEAAVRHLQRAQELKPDAGRRHRLGYWLRLLGDEPAELELLAGVPTVQLQPWEAGRLAQLLVRAGRTEEVEWLLRAAAEGPDPLAGAMRPRLLDVLLETGRRDEVVPLALAWCAAAGNTDPLEAALPVLINRGALAEAYALARSALEREPAAAHRLLPLFARGGHRAMTFDLQARWIAETPEMDARGWRTLLTVTEITGDLRGLRGALERSGPGLEPEIAGRALLQFLRFQGPSALLPWQDRMTPDLVRAEPLVGAAFMGLQGRPEEVHRLLALAAARPLSEWDRTLWLSLAGSLRGTAGHADLIARPGANPDLPAALLATWRSPVSGLPGP</sequence>
<comment type="caution">
    <text evidence="1">The sequence shown here is derived from an EMBL/GenBank/DDBJ whole genome shotgun (WGS) entry which is preliminary data.</text>
</comment>
<dbReference type="RefSeq" id="WP_108221887.1">
    <property type="nucleotide sequence ID" value="NZ_QAOT01000017.1"/>
</dbReference>
<evidence type="ECO:0000313" key="2">
    <source>
        <dbReference type="Proteomes" id="UP000244060"/>
    </source>
</evidence>
<keyword evidence="2" id="KW-1185">Reference proteome</keyword>
<reference evidence="1 2" key="1">
    <citation type="submission" date="2018-04" db="EMBL/GenBank/DDBJ databases">
        <title>Genomic Encyclopedia of Type Strains, Phase III (KMG-III): the genomes of soil and plant-associated and newly described type strains.</title>
        <authorList>
            <person name="Whitman W."/>
        </authorList>
    </citation>
    <scope>NUCLEOTIDE SEQUENCE [LARGE SCALE GENOMIC DNA]</scope>
    <source>
        <strain evidence="1 2">KA25</strain>
    </source>
</reference>
<name>A0A2T5JVV9_9RHOB</name>
<gene>
    <name evidence="1" type="ORF">C8J28_11778</name>
</gene>
<accession>A0A2T5JVV9</accession>
<proteinExistence type="predicted"/>
<dbReference type="OrthoDB" id="7768169at2"/>
<evidence type="ECO:0000313" key="1">
    <source>
        <dbReference type="EMBL" id="PTR14309.1"/>
    </source>
</evidence>
<dbReference type="AlphaFoldDB" id="A0A2T5JVV9"/>
<evidence type="ECO:0008006" key="3">
    <source>
        <dbReference type="Google" id="ProtNLM"/>
    </source>
</evidence>
<dbReference type="Proteomes" id="UP000244060">
    <property type="component" value="Unassembled WGS sequence"/>
</dbReference>
<dbReference type="EMBL" id="QAOT01000017">
    <property type="protein sequence ID" value="PTR14309.1"/>
    <property type="molecule type" value="Genomic_DNA"/>
</dbReference>
<organism evidence="1 2">
    <name type="scientific">Cereibacter azotoformans</name>
    <dbReference type="NCBI Taxonomy" id="43057"/>
    <lineage>
        <taxon>Bacteria</taxon>
        <taxon>Pseudomonadati</taxon>
        <taxon>Pseudomonadota</taxon>
        <taxon>Alphaproteobacteria</taxon>
        <taxon>Rhodobacterales</taxon>
        <taxon>Paracoccaceae</taxon>
        <taxon>Cereibacter</taxon>
    </lineage>
</organism>
<protein>
    <recommendedName>
        <fullName evidence="3">Tetratricopeptide repeat protein</fullName>
    </recommendedName>
</protein>